<dbReference type="Pfam" id="PF00805">
    <property type="entry name" value="Pentapeptide"/>
    <property type="match status" value="2"/>
</dbReference>
<dbReference type="Proteomes" id="UP001500280">
    <property type="component" value="Unassembled WGS sequence"/>
</dbReference>
<proteinExistence type="predicted"/>
<dbReference type="InterPro" id="IPR001646">
    <property type="entry name" value="5peptide_repeat"/>
</dbReference>
<evidence type="ECO:0000313" key="1">
    <source>
        <dbReference type="EMBL" id="GAA1698043.1"/>
    </source>
</evidence>
<evidence type="ECO:0000313" key="2">
    <source>
        <dbReference type="Proteomes" id="UP001500280"/>
    </source>
</evidence>
<dbReference type="SUPFAM" id="SSF141571">
    <property type="entry name" value="Pentapeptide repeat-like"/>
    <property type="match status" value="1"/>
</dbReference>
<organism evidence="1 2">
    <name type="scientific">Kribbella yunnanensis</name>
    <dbReference type="NCBI Taxonomy" id="190194"/>
    <lineage>
        <taxon>Bacteria</taxon>
        <taxon>Bacillati</taxon>
        <taxon>Actinomycetota</taxon>
        <taxon>Actinomycetes</taxon>
        <taxon>Propionibacteriales</taxon>
        <taxon>Kribbellaceae</taxon>
        <taxon>Kribbella</taxon>
    </lineage>
</organism>
<gene>
    <name evidence="1" type="ORF">GCM10009745_50420</name>
</gene>
<name>A0ABP4U2J8_9ACTN</name>
<protein>
    <recommendedName>
        <fullName evidence="3">Pentapeptide repeat-containing protein</fullName>
    </recommendedName>
</protein>
<dbReference type="InterPro" id="IPR051082">
    <property type="entry name" value="Pentapeptide-BTB/POZ_domain"/>
</dbReference>
<comment type="caution">
    <text evidence="1">The sequence shown here is derived from an EMBL/GenBank/DDBJ whole genome shotgun (WGS) entry which is preliminary data.</text>
</comment>
<dbReference type="Gene3D" id="2.160.20.80">
    <property type="entry name" value="E3 ubiquitin-protein ligase SopA"/>
    <property type="match status" value="1"/>
</dbReference>
<reference evidence="2" key="1">
    <citation type="journal article" date="2019" name="Int. J. Syst. Evol. Microbiol.">
        <title>The Global Catalogue of Microorganisms (GCM) 10K type strain sequencing project: providing services to taxonomists for standard genome sequencing and annotation.</title>
        <authorList>
            <consortium name="The Broad Institute Genomics Platform"/>
            <consortium name="The Broad Institute Genome Sequencing Center for Infectious Disease"/>
            <person name="Wu L."/>
            <person name="Ma J."/>
        </authorList>
    </citation>
    <scope>NUCLEOTIDE SEQUENCE [LARGE SCALE GENOMIC DNA]</scope>
    <source>
        <strain evidence="2">JCM 14307</strain>
    </source>
</reference>
<sequence length="246" mass="26042">MYVGATVFRGTTGHGTSRSARCLGRAVEIREVREARSLMPVIDEMDLTEVDALTGAAIREAAVGGIDATRLRLEDVTIVGSRFVGTRLADALWEGVVMSGSVFDGVDLSSARVDGGKLDRVHFRGCQLSGLSLSGVACENVIFGDCRLDYATFDTVRTAGALGFVNCSMSETSLVGCRWDKAVIDGCRLSGLELDHCDLRGSDLRGNSLATVRGVGSLRGVTLTADQLADLTAALVADLEIRIARP</sequence>
<evidence type="ECO:0008006" key="3">
    <source>
        <dbReference type="Google" id="ProtNLM"/>
    </source>
</evidence>
<dbReference type="EMBL" id="BAAANF010000017">
    <property type="protein sequence ID" value="GAA1698043.1"/>
    <property type="molecule type" value="Genomic_DNA"/>
</dbReference>
<dbReference type="PANTHER" id="PTHR14136">
    <property type="entry name" value="BTB_POZ DOMAIN-CONTAINING PROTEIN KCTD9"/>
    <property type="match status" value="1"/>
</dbReference>
<dbReference type="PANTHER" id="PTHR14136:SF17">
    <property type="entry name" value="BTB_POZ DOMAIN-CONTAINING PROTEIN KCTD9"/>
    <property type="match status" value="1"/>
</dbReference>
<keyword evidence="2" id="KW-1185">Reference proteome</keyword>
<accession>A0ABP4U2J8</accession>